<feature type="repeat" description="PPR" evidence="3">
    <location>
        <begin position="454"/>
        <end position="484"/>
    </location>
</feature>
<dbReference type="Pfam" id="PF14432">
    <property type="entry name" value="DYW_deaminase"/>
    <property type="match status" value="1"/>
</dbReference>
<dbReference type="Gramene" id="PRQ22503">
    <property type="protein sequence ID" value="PRQ22503"/>
    <property type="gene ID" value="RchiOBHm_Chr6g0251021"/>
</dbReference>
<protein>
    <submittedName>
        <fullName evidence="5">Putative tetratricopeptide-like helical domain, DYW domain-containing protein</fullName>
    </submittedName>
</protein>
<evidence type="ECO:0000313" key="5">
    <source>
        <dbReference type="EMBL" id="PRQ22503.1"/>
    </source>
</evidence>
<dbReference type="PANTHER" id="PTHR47926:SF382">
    <property type="entry name" value="PENTACOTRIPEPTIDE-REPEAT REGION OF PRORP DOMAIN-CONTAINING PROTEIN"/>
    <property type="match status" value="1"/>
</dbReference>
<dbReference type="InterPro" id="IPR011990">
    <property type="entry name" value="TPR-like_helical_dom_sf"/>
</dbReference>
<dbReference type="PANTHER" id="PTHR47926">
    <property type="entry name" value="PENTATRICOPEPTIDE REPEAT-CONTAINING PROTEIN"/>
    <property type="match status" value="1"/>
</dbReference>
<dbReference type="OMA" id="HAYSRCG"/>
<accession>A0A2P6PKP8</accession>
<evidence type="ECO:0000256" key="1">
    <source>
        <dbReference type="ARBA" id="ARBA00006643"/>
    </source>
</evidence>
<sequence>MLRPCARLCLLSRRTFSSVNLPVLPTQPSLTLQTNNLLGEVRALATRGQLNEALSLFYTLQPPPTQTHCNQTYATLFHACARHNSLQQGLFLHHYMLAHNPITPHPDLFISNHLINMYAKFGYLDHAHQLFDEMPRRNLVTWTALISGYAQRGRAEACFRLFAAMLVHYLPNEFAFSSVLSSFADSDGGYGRQVHALALKMSLDACVYVVNALITMYSKVCDHGGVFDVSRDEAWKVFRSMESRNLITWNSMIAGFQCRGLGAQAIDLFVQMHVDGLEFDRATLLSVFSSLNGVNGIDDIVVTKFCYQLHCLVIKTGFILGIEVVTALVKAYSDLGGDVAECYRLFSETSCHRDIVAWTGIMTIFSERDPGEALSLFRQLRRENLAPDRYTFSIVLKAYASLATKRHASAVHSQVIKGGFGGDTVLANALIHAYARCGSISLSKQVFDGIEFRDVVSWNTMLKAYALYGQAAEALQLFSQMDIRPDSATFVSLLCACSHAGLVEEGSRIFDSMLERYGIVPLCDHYACMVDILGRAGRVGEAEKLVSRMPMKPDSVVWSALLGSCRKHGNTQLAKLAADRLKELAPEGSLVYVQMSNIYSSDGNFGEAGLIRKEMKGSRVKKEPGLSWIEIGNQVHEFSSGGRRHPERNLISRKLKELIGRLREIGYVPDTRSSLHDVEEEHKEEQLYHHSEKLALVFAIMNESSLHCGRTAIKIMKNIRVCVDCHNFMKLASNLLQKDIVVRDSNRFHHFKDGICSCNDYW</sequence>
<comment type="caution">
    <text evidence="5">The sequence shown here is derived from an EMBL/GenBank/DDBJ whole genome shotgun (WGS) entry which is preliminary data.</text>
</comment>
<dbReference type="GO" id="GO:0009451">
    <property type="term" value="P:RNA modification"/>
    <property type="evidence" value="ECO:0007669"/>
    <property type="project" value="InterPro"/>
</dbReference>
<keyword evidence="2" id="KW-0677">Repeat</keyword>
<dbReference type="InterPro" id="IPR046848">
    <property type="entry name" value="E_motif"/>
</dbReference>
<dbReference type="Pfam" id="PF13041">
    <property type="entry name" value="PPR_2"/>
    <property type="match status" value="2"/>
</dbReference>
<evidence type="ECO:0000259" key="4">
    <source>
        <dbReference type="Pfam" id="PF14432"/>
    </source>
</evidence>
<feature type="repeat" description="PPR" evidence="3">
    <location>
        <begin position="486"/>
        <end position="521"/>
    </location>
</feature>
<dbReference type="PROSITE" id="PS51375">
    <property type="entry name" value="PPR"/>
    <property type="match status" value="4"/>
</dbReference>
<keyword evidence="6" id="KW-1185">Reference proteome</keyword>
<dbReference type="Proteomes" id="UP000238479">
    <property type="component" value="Chromosome 6"/>
</dbReference>
<dbReference type="Pfam" id="PF20431">
    <property type="entry name" value="E_motif"/>
    <property type="match status" value="1"/>
</dbReference>
<comment type="similarity">
    <text evidence="1">Belongs to the PPR family. PCMP-H subfamily.</text>
</comment>
<dbReference type="FunFam" id="1.25.40.10:FF:000366">
    <property type="entry name" value="Pentatricopeptide (PPR) repeat-containing protein"/>
    <property type="match status" value="1"/>
</dbReference>
<organism evidence="5 6">
    <name type="scientific">Rosa chinensis</name>
    <name type="common">China rose</name>
    <dbReference type="NCBI Taxonomy" id="74649"/>
    <lineage>
        <taxon>Eukaryota</taxon>
        <taxon>Viridiplantae</taxon>
        <taxon>Streptophyta</taxon>
        <taxon>Embryophyta</taxon>
        <taxon>Tracheophyta</taxon>
        <taxon>Spermatophyta</taxon>
        <taxon>Magnoliopsida</taxon>
        <taxon>eudicotyledons</taxon>
        <taxon>Gunneridae</taxon>
        <taxon>Pentapetalae</taxon>
        <taxon>rosids</taxon>
        <taxon>fabids</taxon>
        <taxon>Rosales</taxon>
        <taxon>Rosaceae</taxon>
        <taxon>Rosoideae</taxon>
        <taxon>Rosoideae incertae sedis</taxon>
        <taxon>Rosa</taxon>
    </lineage>
</organism>
<evidence type="ECO:0000256" key="2">
    <source>
        <dbReference type="ARBA" id="ARBA00022737"/>
    </source>
</evidence>
<dbReference type="Pfam" id="PF01535">
    <property type="entry name" value="PPR"/>
    <property type="match status" value="5"/>
</dbReference>
<dbReference type="SUPFAM" id="SSF48452">
    <property type="entry name" value="TPR-like"/>
    <property type="match status" value="1"/>
</dbReference>
<evidence type="ECO:0000313" key="6">
    <source>
        <dbReference type="Proteomes" id="UP000238479"/>
    </source>
</evidence>
<dbReference type="GO" id="GO:0003723">
    <property type="term" value="F:RNA binding"/>
    <property type="evidence" value="ECO:0007669"/>
    <property type="project" value="InterPro"/>
</dbReference>
<dbReference type="FunFam" id="1.25.40.10:FF:000381">
    <property type="entry name" value="Pentatricopeptide repeat-containing protein"/>
    <property type="match status" value="1"/>
</dbReference>
<feature type="domain" description="DYW" evidence="4">
    <location>
        <begin position="666"/>
        <end position="762"/>
    </location>
</feature>
<feature type="repeat" description="PPR" evidence="3">
    <location>
        <begin position="107"/>
        <end position="141"/>
    </location>
</feature>
<dbReference type="NCBIfam" id="TIGR00756">
    <property type="entry name" value="PPR"/>
    <property type="match status" value="5"/>
</dbReference>
<dbReference type="AlphaFoldDB" id="A0A2P6PKP8"/>
<dbReference type="GO" id="GO:0008270">
    <property type="term" value="F:zinc ion binding"/>
    <property type="evidence" value="ECO:0007669"/>
    <property type="project" value="InterPro"/>
</dbReference>
<feature type="repeat" description="PPR" evidence="3">
    <location>
        <begin position="245"/>
        <end position="279"/>
    </location>
</feature>
<gene>
    <name evidence="5" type="ORF">RchiOBHm_Chr6g0251021</name>
</gene>
<dbReference type="InterPro" id="IPR046960">
    <property type="entry name" value="PPR_At4g14850-like_plant"/>
</dbReference>
<proteinExistence type="inferred from homology"/>
<dbReference type="Gene3D" id="1.25.40.10">
    <property type="entry name" value="Tetratricopeptide repeat domain"/>
    <property type="match status" value="5"/>
</dbReference>
<reference evidence="5 6" key="1">
    <citation type="journal article" date="2018" name="Nat. Genet.">
        <title>The Rosa genome provides new insights in the design of modern roses.</title>
        <authorList>
            <person name="Bendahmane M."/>
        </authorList>
    </citation>
    <scope>NUCLEOTIDE SEQUENCE [LARGE SCALE GENOMIC DNA]</scope>
    <source>
        <strain evidence="6">cv. Old Blush</strain>
    </source>
</reference>
<name>A0A2P6PKP8_ROSCH</name>
<dbReference type="FunFam" id="1.25.40.10:FF:000344">
    <property type="entry name" value="Pentatricopeptide repeat-containing protein"/>
    <property type="match status" value="1"/>
</dbReference>
<dbReference type="InterPro" id="IPR002885">
    <property type="entry name" value="PPR_rpt"/>
</dbReference>
<evidence type="ECO:0000256" key="3">
    <source>
        <dbReference type="PROSITE-ProRule" id="PRU00708"/>
    </source>
</evidence>
<dbReference type="EMBL" id="PDCK01000044">
    <property type="protein sequence ID" value="PRQ22503.1"/>
    <property type="molecule type" value="Genomic_DNA"/>
</dbReference>
<dbReference type="InterPro" id="IPR032867">
    <property type="entry name" value="DYW_dom"/>
</dbReference>
<dbReference type="OrthoDB" id="1894072at2759"/>